<proteinExistence type="predicted"/>
<evidence type="ECO:0000313" key="4">
    <source>
        <dbReference type="Proteomes" id="UP001292084"/>
    </source>
</evidence>
<accession>A0ABU5KII0</accession>
<feature type="transmembrane region" description="Helical" evidence="1">
    <location>
        <begin position="6"/>
        <end position="25"/>
    </location>
</feature>
<organism evidence="3 4">
    <name type="scientific">Jeotgalibacillus haloalkalitolerans</name>
    <dbReference type="NCBI Taxonomy" id="3104292"/>
    <lineage>
        <taxon>Bacteria</taxon>
        <taxon>Bacillati</taxon>
        <taxon>Bacillota</taxon>
        <taxon>Bacilli</taxon>
        <taxon>Bacillales</taxon>
        <taxon>Caryophanaceae</taxon>
        <taxon>Jeotgalibacillus</taxon>
    </lineage>
</organism>
<sequence>MEILMIIFGTTISFVILFLVIRSAVTEGINRSVLGKGLIQDNTADTQKAQQHFSMMRGGRVITYQKATEASYNEILSLLKHCAGILKSEGIPQWSYLLSGGEDAEIRKDILAGNTYAVYEKDELIGTFTLRRGPDSWDEHIWKERIDQDGLYLHRLAVYPQIRKEGIGSACLSWIEENFEGEVLMLDCVEANGELNRFYQKRGFESAGTFDGHNRYWKRL</sequence>
<gene>
    <name evidence="3" type="ORF">UFB30_02400</name>
</gene>
<protein>
    <submittedName>
        <fullName evidence="3">GNAT family N-acetyltransferase</fullName>
    </submittedName>
</protein>
<dbReference type="CDD" id="cd04301">
    <property type="entry name" value="NAT_SF"/>
    <property type="match status" value="1"/>
</dbReference>
<dbReference type="InterPro" id="IPR016181">
    <property type="entry name" value="Acyl_CoA_acyltransferase"/>
</dbReference>
<keyword evidence="1" id="KW-1133">Transmembrane helix</keyword>
<dbReference type="Pfam" id="PF00583">
    <property type="entry name" value="Acetyltransf_1"/>
    <property type="match status" value="1"/>
</dbReference>
<keyword evidence="1" id="KW-0472">Membrane</keyword>
<feature type="domain" description="N-acetyltransferase" evidence="2">
    <location>
        <begin position="62"/>
        <end position="220"/>
    </location>
</feature>
<keyword evidence="1" id="KW-0812">Transmembrane</keyword>
<dbReference type="InterPro" id="IPR000182">
    <property type="entry name" value="GNAT_dom"/>
</dbReference>
<comment type="caution">
    <text evidence="3">The sequence shown here is derived from an EMBL/GenBank/DDBJ whole genome shotgun (WGS) entry which is preliminary data.</text>
</comment>
<evidence type="ECO:0000259" key="2">
    <source>
        <dbReference type="PROSITE" id="PS51186"/>
    </source>
</evidence>
<dbReference type="RefSeq" id="WP_322420072.1">
    <property type="nucleotide sequence ID" value="NZ_JAXQNN010000001.1"/>
</dbReference>
<evidence type="ECO:0000256" key="1">
    <source>
        <dbReference type="SAM" id="Phobius"/>
    </source>
</evidence>
<dbReference type="SUPFAM" id="SSF55729">
    <property type="entry name" value="Acyl-CoA N-acyltransferases (Nat)"/>
    <property type="match status" value="1"/>
</dbReference>
<dbReference type="Proteomes" id="UP001292084">
    <property type="component" value="Unassembled WGS sequence"/>
</dbReference>
<reference evidence="3 4" key="1">
    <citation type="submission" date="2023-12" db="EMBL/GenBank/DDBJ databases">
        <title>Jeotgalibacillus haloalkaliphilus sp. nov., a novel salt-tolerant bacteria, isolated from the estuary of the Fenhe River into the Yellow River.</title>
        <authorList>
            <person name="Li Y."/>
        </authorList>
    </citation>
    <scope>NUCLEOTIDE SEQUENCE [LARGE SCALE GENOMIC DNA]</scope>
    <source>
        <strain evidence="3 4">HH7-29</strain>
    </source>
</reference>
<keyword evidence="4" id="KW-1185">Reference proteome</keyword>
<dbReference type="PROSITE" id="PS51186">
    <property type="entry name" value="GNAT"/>
    <property type="match status" value="1"/>
</dbReference>
<dbReference type="Gene3D" id="3.40.630.30">
    <property type="match status" value="1"/>
</dbReference>
<dbReference type="EMBL" id="JAXQNN010000001">
    <property type="protein sequence ID" value="MDZ5711050.1"/>
    <property type="molecule type" value="Genomic_DNA"/>
</dbReference>
<name>A0ABU5KII0_9BACL</name>
<evidence type="ECO:0000313" key="3">
    <source>
        <dbReference type="EMBL" id="MDZ5711050.1"/>
    </source>
</evidence>